<keyword evidence="6 14" id="KW-0548">Nucleotidyltransferase</keyword>
<evidence type="ECO:0000256" key="10">
    <source>
        <dbReference type="ARBA" id="ARBA00022840"/>
    </source>
</evidence>
<comment type="catalytic activity">
    <reaction evidence="13 14">
        <text>FMN + ATP + H(+) = FAD + diphosphate</text>
        <dbReference type="Rhea" id="RHEA:17237"/>
        <dbReference type="ChEBI" id="CHEBI:15378"/>
        <dbReference type="ChEBI" id="CHEBI:30616"/>
        <dbReference type="ChEBI" id="CHEBI:33019"/>
        <dbReference type="ChEBI" id="CHEBI:57692"/>
        <dbReference type="ChEBI" id="CHEBI:58210"/>
        <dbReference type="EC" id="2.7.7.2"/>
    </reaction>
</comment>
<dbReference type="SUPFAM" id="SSF82114">
    <property type="entry name" value="Riboflavin kinase-like"/>
    <property type="match status" value="1"/>
</dbReference>
<evidence type="ECO:0000256" key="8">
    <source>
        <dbReference type="ARBA" id="ARBA00022777"/>
    </source>
</evidence>
<dbReference type="OrthoDB" id="9803667at2"/>
<evidence type="ECO:0000256" key="12">
    <source>
        <dbReference type="ARBA" id="ARBA00047880"/>
    </source>
</evidence>
<dbReference type="Gene3D" id="3.40.50.620">
    <property type="entry name" value="HUPs"/>
    <property type="match status" value="1"/>
</dbReference>
<comment type="pathway">
    <text evidence="1 14">Cofactor biosynthesis; FAD biosynthesis; FAD from FMN: step 1/1.</text>
</comment>
<dbReference type="PANTHER" id="PTHR22749">
    <property type="entry name" value="RIBOFLAVIN KINASE/FMN ADENYLYLTRANSFERASE"/>
    <property type="match status" value="1"/>
</dbReference>
<dbReference type="Pfam" id="PF06574">
    <property type="entry name" value="FAD_syn"/>
    <property type="match status" value="1"/>
</dbReference>
<organism evidence="16 17">
    <name type="scientific">Terribacillus saccharophilus</name>
    <dbReference type="NCBI Taxonomy" id="361277"/>
    <lineage>
        <taxon>Bacteria</taxon>
        <taxon>Bacillati</taxon>
        <taxon>Bacillota</taxon>
        <taxon>Bacilli</taxon>
        <taxon>Bacillales</taxon>
        <taxon>Bacillaceae</taxon>
        <taxon>Terribacillus</taxon>
    </lineage>
</organism>
<dbReference type="Proteomes" id="UP000027980">
    <property type="component" value="Chromosome"/>
</dbReference>
<dbReference type="GO" id="GO:0003919">
    <property type="term" value="F:FMN adenylyltransferase activity"/>
    <property type="evidence" value="ECO:0007669"/>
    <property type="project" value="UniProtKB-UniRule"/>
</dbReference>
<dbReference type="SUPFAM" id="SSF52374">
    <property type="entry name" value="Nucleotidylyl transferase"/>
    <property type="match status" value="1"/>
</dbReference>
<evidence type="ECO:0000313" key="17">
    <source>
        <dbReference type="Proteomes" id="UP000027980"/>
    </source>
</evidence>
<sequence length="312" mass="34594">MQTIKLNYSETMKLDDMPAVSAAIGFFDGIHRGHQEVIKHAIDAAQENQLKSAVVTFHPHPSVVLGKADTREDYLTPLHEKEAILENMGIDYLYLIGFTKDLAGLSPENFIERFINGLAVRHLVSGFDFTYGKKGAGNADTLQKAAEQHTFTYEAVAKVESAEEKISSTKIRQLVGNGDIEGAVDLLGHPLTLTGEVITGDQRGRTIGYPTANIRIAEEYFLPKVGVYAVEVLVKGQTYAGMANLGFKPTFQQDAVVPNLEVHILEFDEQIYGEDVTVSWRKFIREEVKFNGIDALVAQLNRDKEQISAYFA</sequence>
<evidence type="ECO:0000256" key="2">
    <source>
        <dbReference type="ARBA" id="ARBA00005201"/>
    </source>
</evidence>
<gene>
    <name evidence="16" type="ORF">GZ22_07085</name>
</gene>
<name>A0A075LKE0_9BACI</name>
<keyword evidence="8 14" id="KW-0418">Kinase</keyword>
<dbReference type="InterPro" id="IPR002606">
    <property type="entry name" value="Riboflavin_kinase_bac"/>
</dbReference>
<comment type="pathway">
    <text evidence="2 14">Cofactor biosynthesis; FMN biosynthesis; FMN from riboflavin (ATP route): step 1/1.</text>
</comment>
<evidence type="ECO:0000256" key="6">
    <source>
        <dbReference type="ARBA" id="ARBA00022695"/>
    </source>
</evidence>
<dbReference type="EMBL" id="CP008876">
    <property type="protein sequence ID" value="AIF66417.1"/>
    <property type="molecule type" value="Genomic_DNA"/>
</dbReference>
<dbReference type="PANTHER" id="PTHR22749:SF6">
    <property type="entry name" value="RIBOFLAVIN KINASE"/>
    <property type="match status" value="1"/>
</dbReference>
<evidence type="ECO:0000256" key="11">
    <source>
        <dbReference type="ARBA" id="ARBA00023268"/>
    </source>
</evidence>
<dbReference type="InterPro" id="IPR014729">
    <property type="entry name" value="Rossmann-like_a/b/a_fold"/>
</dbReference>
<dbReference type="PIRSF" id="PIRSF004491">
    <property type="entry name" value="FAD_Synth"/>
    <property type="match status" value="1"/>
</dbReference>
<dbReference type="GO" id="GO:0005524">
    <property type="term" value="F:ATP binding"/>
    <property type="evidence" value="ECO:0007669"/>
    <property type="project" value="UniProtKB-UniRule"/>
</dbReference>
<dbReference type="HOGENOM" id="CLU_048437_0_2_9"/>
<dbReference type="GO" id="GO:0009231">
    <property type="term" value="P:riboflavin biosynthetic process"/>
    <property type="evidence" value="ECO:0007669"/>
    <property type="project" value="InterPro"/>
</dbReference>
<accession>A0A075LKE0</accession>
<dbReference type="NCBIfam" id="NF004162">
    <property type="entry name" value="PRK05627.1-5"/>
    <property type="match status" value="1"/>
</dbReference>
<evidence type="ECO:0000256" key="14">
    <source>
        <dbReference type="PIRNR" id="PIRNR004491"/>
    </source>
</evidence>
<dbReference type="EC" id="2.7.7.2" evidence="14"/>
<dbReference type="UniPathway" id="UPA00277">
    <property type="reaction ID" value="UER00407"/>
</dbReference>
<reference evidence="16 17" key="1">
    <citation type="submission" date="2014-07" db="EMBL/GenBank/DDBJ databases">
        <title>Complete genome sequence of a moderately halophilic bacterium Terribacillus aidingensis MP602, isolated from Cryptomeria fortunei in Tianmu mountain in China.</title>
        <authorList>
            <person name="Wang Y."/>
            <person name="Lu P."/>
            <person name="Zhang L."/>
        </authorList>
    </citation>
    <scope>NUCLEOTIDE SEQUENCE [LARGE SCALE GENOMIC DNA]</scope>
    <source>
        <strain evidence="16 17">MP602</strain>
    </source>
</reference>
<dbReference type="SMART" id="SM00904">
    <property type="entry name" value="Flavokinase"/>
    <property type="match status" value="1"/>
</dbReference>
<keyword evidence="10 14" id="KW-0067">ATP-binding</keyword>
<feature type="domain" description="Riboflavin kinase" evidence="15">
    <location>
        <begin position="186"/>
        <end position="312"/>
    </location>
</feature>
<dbReference type="NCBIfam" id="TIGR00083">
    <property type="entry name" value="ribF"/>
    <property type="match status" value="1"/>
</dbReference>
<dbReference type="CDD" id="cd02064">
    <property type="entry name" value="FAD_synthetase_N"/>
    <property type="match status" value="1"/>
</dbReference>
<dbReference type="EC" id="2.7.1.26" evidence="14"/>
<dbReference type="NCBIfam" id="NF004160">
    <property type="entry name" value="PRK05627.1-3"/>
    <property type="match status" value="1"/>
</dbReference>
<evidence type="ECO:0000256" key="9">
    <source>
        <dbReference type="ARBA" id="ARBA00022827"/>
    </source>
</evidence>
<dbReference type="Gene3D" id="2.40.30.30">
    <property type="entry name" value="Riboflavin kinase-like"/>
    <property type="match status" value="1"/>
</dbReference>
<evidence type="ECO:0000256" key="3">
    <source>
        <dbReference type="ARBA" id="ARBA00022630"/>
    </source>
</evidence>
<dbReference type="GO" id="GO:0006747">
    <property type="term" value="P:FAD biosynthetic process"/>
    <property type="evidence" value="ECO:0007669"/>
    <property type="project" value="UniProtKB-UniRule"/>
</dbReference>
<dbReference type="GO" id="GO:0009398">
    <property type="term" value="P:FMN biosynthetic process"/>
    <property type="evidence" value="ECO:0007669"/>
    <property type="project" value="UniProtKB-UniRule"/>
</dbReference>
<evidence type="ECO:0000256" key="5">
    <source>
        <dbReference type="ARBA" id="ARBA00022679"/>
    </source>
</evidence>
<keyword evidence="7 14" id="KW-0547">Nucleotide-binding</keyword>
<evidence type="ECO:0000256" key="13">
    <source>
        <dbReference type="ARBA" id="ARBA00049494"/>
    </source>
</evidence>
<dbReference type="FunFam" id="3.40.50.620:FF:000021">
    <property type="entry name" value="Riboflavin biosynthesis protein"/>
    <property type="match status" value="1"/>
</dbReference>
<dbReference type="UniPathway" id="UPA00276">
    <property type="reaction ID" value="UER00406"/>
</dbReference>
<keyword evidence="9 14" id="KW-0274">FAD</keyword>
<evidence type="ECO:0000256" key="4">
    <source>
        <dbReference type="ARBA" id="ARBA00022643"/>
    </source>
</evidence>
<dbReference type="GeneID" id="34221166"/>
<dbReference type="RefSeq" id="WP_038560314.1">
    <property type="nucleotide sequence ID" value="NZ_CP008876.1"/>
</dbReference>
<dbReference type="InterPro" id="IPR023468">
    <property type="entry name" value="Riboflavin_kinase"/>
</dbReference>
<proteinExistence type="inferred from homology"/>
<keyword evidence="5 14" id="KW-0808">Transferase</keyword>
<comment type="catalytic activity">
    <reaction evidence="12 14">
        <text>riboflavin + ATP = FMN + ADP + H(+)</text>
        <dbReference type="Rhea" id="RHEA:14357"/>
        <dbReference type="ChEBI" id="CHEBI:15378"/>
        <dbReference type="ChEBI" id="CHEBI:30616"/>
        <dbReference type="ChEBI" id="CHEBI:57986"/>
        <dbReference type="ChEBI" id="CHEBI:58210"/>
        <dbReference type="ChEBI" id="CHEBI:456216"/>
        <dbReference type="EC" id="2.7.1.26"/>
    </reaction>
</comment>
<evidence type="ECO:0000256" key="7">
    <source>
        <dbReference type="ARBA" id="ARBA00022741"/>
    </source>
</evidence>
<evidence type="ECO:0000259" key="15">
    <source>
        <dbReference type="SMART" id="SM00904"/>
    </source>
</evidence>
<keyword evidence="3 14" id="KW-0285">Flavoprotein</keyword>
<dbReference type="GO" id="GO:0008531">
    <property type="term" value="F:riboflavin kinase activity"/>
    <property type="evidence" value="ECO:0007669"/>
    <property type="project" value="UniProtKB-UniRule"/>
</dbReference>
<comment type="similarity">
    <text evidence="14">Belongs to the ribF family.</text>
</comment>
<dbReference type="KEGG" id="tap:GZ22_07085"/>
<dbReference type="InterPro" id="IPR015864">
    <property type="entry name" value="FAD_synthase"/>
</dbReference>
<keyword evidence="4 14" id="KW-0288">FMN</keyword>
<evidence type="ECO:0000313" key="16">
    <source>
        <dbReference type="EMBL" id="AIF66417.1"/>
    </source>
</evidence>
<dbReference type="Pfam" id="PF01687">
    <property type="entry name" value="Flavokinase"/>
    <property type="match status" value="1"/>
</dbReference>
<protein>
    <recommendedName>
        <fullName evidence="14">Riboflavin biosynthesis protein</fullName>
    </recommendedName>
    <domain>
        <recommendedName>
            <fullName evidence="14">Riboflavin kinase</fullName>
            <ecNumber evidence="14">2.7.1.26</ecNumber>
        </recommendedName>
        <alternativeName>
            <fullName evidence="14">Flavokinase</fullName>
        </alternativeName>
    </domain>
    <domain>
        <recommendedName>
            <fullName evidence="14">FMN adenylyltransferase</fullName>
            <ecNumber evidence="14">2.7.7.2</ecNumber>
        </recommendedName>
        <alternativeName>
            <fullName evidence="14">FAD pyrophosphorylase</fullName>
        </alternativeName>
        <alternativeName>
            <fullName evidence="14">FAD synthase</fullName>
        </alternativeName>
    </domain>
</protein>
<dbReference type="InterPro" id="IPR015865">
    <property type="entry name" value="Riboflavin_kinase_bac/euk"/>
</dbReference>
<dbReference type="AlphaFoldDB" id="A0A075LKE0"/>
<dbReference type="InterPro" id="IPR023465">
    <property type="entry name" value="Riboflavin_kinase_dom_sf"/>
</dbReference>
<keyword evidence="11" id="KW-0511">Multifunctional enzyme</keyword>
<evidence type="ECO:0000256" key="1">
    <source>
        <dbReference type="ARBA" id="ARBA00004726"/>
    </source>
</evidence>